<dbReference type="Proteomes" id="UP000204221">
    <property type="component" value="Chromosome"/>
</dbReference>
<dbReference type="GO" id="GO:0000155">
    <property type="term" value="F:phosphorelay sensor kinase activity"/>
    <property type="evidence" value="ECO:0007669"/>
    <property type="project" value="InterPro"/>
</dbReference>
<dbReference type="PANTHER" id="PTHR24421:SF10">
    <property type="entry name" value="NITRATE_NITRITE SENSOR PROTEIN NARQ"/>
    <property type="match status" value="1"/>
</dbReference>
<evidence type="ECO:0000256" key="1">
    <source>
        <dbReference type="ARBA" id="ARBA00000085"/>
    </source>
</evidence>
<dbReference type="RefSeq" id="WP_211290556.1">
    <property type="nucleotide sequence ID" value="NZ_CP022521.1"/>
</dbReference>
<keyword evidence="8" id="KW-0902">Two-component regulatory system</keyword>
<proteinExistence type="predicted"/>
<dbReference type="Pfam" id="PF07730">
    <property type="entry name" value="HisKA_3"/>
    <property type="match status" value="1"/>
</dbReference>
<evidence type="ECO:0000256" key="5">
    <source>
        <dbReference type="ARBA" id="ARBA00022741"/>
    </source>
</evidence>
<keyword evidence="5" id="KW-0547">Nucleotide-binding</keyword>
<evidence type="ECO:0000256" key="7">
    <source>
        <dbReference type="ARBA" id="ARBA00022840"/>
    </source>
</evidence>
<organism evidence="11 12">
    <name type="scientific">Actinoalloteichus hoggarensis</name>
    <dbReference type="NCBI Taxonomy" id="1470176"/>
    <lineage>
        <taxon>Bacteria</taxon>
        <taxon>Bacillati</taxon>
        <taxon>Actinomycetota</taxon>
        <taxon>Actinomycetes</taxon>
        <taxon>Pseudonocardiales</taxon>
        <taxon>Pseudonocardiaceae</taxon>
        <taxon>Actinoalloteichus</taxon>
    </lineage>
</organism>
<dbReference type="KEGG" id="ahg:AHOG_08555"/>
<dbReference type="EMBL" id="CP022521">
    <property type="protein sequence ID" value="ASO19356.1"/>
    <property type="molecule type" value="Genomic_DNA"/>
</dbReference>
<gene>
    <name evidence="11" type="primary">desK7</name>
    <name evidence="11" type="ORF">AHOG_08555</name>
</gene>
<dbReference type="AlphaFoldDB" id="A0A221W0P5"/>
<reference evidence="11 12" key="1">
    <citation type="submission" date="2017-07" db="EMBL/GenBank/DDBJ databases">
        <title>Complete genome sequence of Actinoalloteichus hoggarensis DSM 45943, type strain of Actinoalloteichus hoggarensis.</title>
        <authorList>
            <person name="Ruckert C."/>
            <person name="Nouioui I."/>
            <person name="Willmese J."/>
            <person name="van Wezel G."/>
            <person name="Klenk H.-P."/>
            <person name="Kalinowski J."/>
            <person name="Zotchev S.B."/>
        </authorList>
    </citation>
    <scope>NUCLEOTIDE SEQUENCE [LARGE SCALE GENOMIC DNA]</scope>
    <source>
        <strain evidence="11 12">DSM 45943</strain>
    </source>
</reference>
<dbReference type="GO" id="GO:0046983">
    <property type="term" value="F:protein dimerization activity"/>
    <property type="evidence" value="ECO:0007669"/>
    <property type="project" value="InterPro"/>
</dbReference>
<feature type="domain" description="Histidine kinase/HSP90-like ATPase" evidence="9">
    <location>
        <begin position="330"/>
        <end position="419"/>
    </location>
</feature>
<evidence type="ECO:0000259" key="9">
    <source>
        <dbReference type="Pfam" id="PF02518"/>
    </source>
</evidence>
<dbReference type="InterPro" id="IPR003594">
    <property type="entry name" value="HATPase_dom"/>
</dbReference>
<keyword evidence="4 11" id="KW-0808">Transferase</keyword>
<dbReference type="Pfam" id="PF02518">
    <property type="entry name" value="HATPase_c"/>
    <property type="match status" value="1"/>
</dbReference>
<comment type="catalytic activity">
    <reaction evidence="1">
        <text>ATP + protein L-histidine = ADP + protein N-phospho-L-histidine.</text>
        <dbReference type="EC" id="2.7.13.3"/>
    </reaction>
</comment>
<evidence type="ECO:0000259" key="10">
    <source>
        <dbReference type="Pfam" id="PF07730"/>
    </source>
</evidence>
<dbReference type="InterPro" id="IPR050482">
    <property type="entry name" value="Sensor_HK_TwoCompSys"/>
</dbReference>
<dbReference type="Gene3D" id="3.30.565.10">
    <property type="entry name" value="Histidine kinase-like ATPase, C-terminal domain"/>
    <property type="match status" value="1"/>
</dbReference>
<evidence type="ECO:0000313" key="12">
    <source>
        <dbReference type="Proteomes" id="UP000204221"/>
    </source>
</evidence>
<keyword evidence="3" id="KW-0597">Phosphoprotein</keyword>
<keyword evidence="6 11" id="KW-0418">Kinase</keyword>
<dbReference type="InterPro" id="IPR011712">
    <property type="entry name" value="Sig_transdc_His_kin_sub3_dim/P"/>
</dbReference>
<keyword evidence="7" id="KW-0067">ATP-binding</keyword>
<dbReference type="GO" id="GO:0005524">
    <property type="term" value="F:ATP binding"/>
    <property type="evidence" value="ECO:0007669"/>
    <property type="project" value="UniProtKB-KW"/>
</dbReference>
<feature type="domain" description="Signal transduction histidine kinase subgroup 3 dimerisation and phosphoacceptor" evidence="10">
    <location>
        <begin position="221"/>
        <end position="286"/>
    </location>
</feature>
<name>A0A221W0P5_9PSEU</name>
<protein>
    <recommendedName>
        <fullName evidence="2">histidine kinase</fullName>
        <ecNumber evidence="2">2.7.13.3</ecNumber>
    </recommendedName>
</protein>
<evidence type="ECO:0000256" key="4">
    <source>
        <dbReference type="ARBA" id="ARBA00022679"/>
    </source>
</evidence>
<evidence type="ECO:0000256" key="2">
    <source>
        <dbReference type="ARBA" id="ARBA00012438"/>
    </source>
</evidence>
<evidence type="ECO:0000256" key="8">
    <source>
        <dbReference type="ARBA" id="ARBA00023012"/>
    </source>
</evidence>
<dbReference type="InterPro" id="IPR036890">
    <property type="entry name" value="HATPase_C_sf"/>
</dbReference>
<accession>A0A221W0P5</accession>
<keyword evidence="12" id="KW-1185">Reference proteome</keyword>
<evidence type="ECO:0000313" key="11">
    <source>
        <dbReference type="EMBL" id="ASO19356.1"/>
    </source>
</evidence>
<dbReference type="GO" id="GO:0016020">
    <property type="term" value="C:membrane"/>
    <property type="evidence" value="ECO:0007669"/>
    <property type="project" value="InterPro"/>
</dbReference>
<dbReference type="SUPFAM" id="SSF55874">
    <property type="entry name" value="ATPase domain of HSP90 chaperone/DNA topoisomerase II/histidine kinase"/>
    <property type="match status" value="1"/>
</dbReference>
<dbReference type="EC" id="2.7.13.3" evidence="2"/>
<dbReference type="PANTHER" id="PTHR24421">
    <property type="entry name" value="NITRATE/NITRITE SENSOR PROTEIN NARX-RELATED"/>
    <property type="match status" value="1"/>
</dbReference>
<dbReference type="Gene3D" id="1.20.5.1930">
    <property type="match status" value="1"/>
</dbReference>
<evidence type="ECO:0000256" key="3">
    <source>
        <dbReference type="ARBA" id="ARBA00022553"/>
    </source>
</evidence>
<sequence>MSVLPRLPRSMHRAPVLRRVLGATFFRRWAHLILGGALLMPFVAVTGVAVELLARRTTEELPVLLASTLAAVPLVALVGLTSPVRELTAGPATTLLGGSLVAGEIGRGDGWQARWRTSLWFVLHLLVGGLISALTLALPPAAALGLAAPWLPDLRLPAAWGVAGEGSRWWLVPLALSSSVVLLAMVAAAGALLSRAAAVLLGPTPAERQAAARRELVRRAERHRLARELHDSVGHALSVVSVQAGAARHLAATDVEFAVTAMRAVEAAARAAQTDLDHVLGLLRDDDSEDRRATPLLSEVHAVVDAARAAGSEVELIVSGSLAEPDAEVSREAYRIVQECLTNCLRHAPGAPVRVRLDVRDGELLITVDNPLPATEARPGRGSGGGRGLRGVRERAVRLDGRVEAGPMDGRWSVTARLPWSRTGGR</sequence>
<evidence type="ECO:0000256" key="6">
    <source>
        <dbReference type="ARBA" id="ARBA00022777"/>
    </source>
</evidence>